<accession>A0ABV1X942</accession>
<protein>
    <submittedName>
        <fullName evidence="1">Uncharacterized protein</fullName>
    </submittedName>
</protein>
<evidence type="ECO:0000313" key="1">
    <source>
        <dbReference type="EMBL" id="MER7185524.1"/>
    </source>
</evidence>
<keyword evidence="2" id="KW-1185">Reference proteome</keyword>
<dbReference type="Proteomes" id="UP001474181">
    <property type="component" value="Unassembled WGS sequence"/>
</dbReference>
<proteinExistence type="predicted"/>
<evidence type="ECO:0000313" key="2">
    <source>
        <dbReference type="Proteomes" id="UP001474181"/>
    </source>
</evidence>
<dbReference type="RefSeq" id="WP_350788494.1">
    <property type="nucleotide sequence ID" value="NZ_JBEPEK010000450.1"/>
</dbReference>
<dbReference type="EMBL" id="JBEPEK010000450">
    <property type="protein sequence ID" value="MER7185524.1"/>
    <property type="molecule type" value="Genomic_DNA"/>
</dbReference>
<organism evidence="1 2">
    <name type="scientific">Streptomyces hyaluromycini</name>
    <dbReference type="NCBI Taxonomy" id="1377993"/>
    <lineage>
        <taxon>Bacteria</taxon>
        <taxon>Bacillati</taxon>
        <taxon>Actinomycetota</taxon>
        <taxon>Actinomycetes</taxon>
        <taxon>Kitasatosporales</taxon>
        <taxon>Streptomycetaceae</taxon>
        <taxon>Streptomyces</taxon>
    </lineage>
</organism>
<comment type="caution">
    <text evidence="1">The sequence shown here is derived from an EMBL/GenBank/DDBJ whole genome shotgun (WGS) entry which is preliminary data.</text>
</comment>
<sequence>MLQRVADPAEADGVRFAPLPAPALGCQTELTCELWDDGRSFAGAVTAPEGLLSPAALAETAALFTVGLADLTGRTDSLGDPT</sequence>
<reference evidence="1 2" key="1">
    <citation type="submission" date="2024-06" db="EMBL/GenBank/DDBJ databases">
        <title>The Natural Products Discovery Center: Release of the First 8490 Sequenced Strains for Exploring Actinobacteria Biosynthetic Diversity.</title>
        <authorList>
            <person name="Kalkreuter E."/>
            <person name="Kautsar S.A."/>
            <person name="Yang D."/>
            <person name="Bader C.D."/>
            <person name="Teijaro C.N."/>
            <person name="Fluegel L."/>
            <person name="Davis C.M."/>
            <person name="Simpson J.R."/>
            <person name="Lauterbach L."/>
            <person name="Steele A.D."/>
            <person name="Gui C."/>
            <person name="Meng S."/>
            <person name="Li G."/>
            <person name="Viehrig K."/>
            <person name="Ye F."/>
            <person name="Su P."/>
            <person name="Kiefer A.F."/>
            <person name="Nichols A."/>
            <person name="Cepeda A.J."/>
            <person name="Yan W."/>
            <person name="Fan B."/>
            <person name="Jiang Y."/>
            <person name="Adhikari A."/>
            <person name="Zheng C.-J."/>
            <person name="Schuster L."/>
            <person name="Cowan T.M."/>
            <person name="Smanski M.J."/>
            <person name="Chevrette M.G."/>
            <person name="De Carvalho L.P.S."/>
            <person name="Shen B."/>
        </authorList>
    </citation>
    <scope>NUCLEOTIDE SEQUENCE [LARGE SCALE GENOMIC DNA]</scope>
    <source>
        <strain evidence="1 2">NPDC000234</strain>
    </source>
</reference>
<name>A0ABV1X942_9ACTN</name>
<gene>
    <name evidence="1" type="ORF">ABT404_39710</name>
</gene>